<keyword evidence="1" id="KW-0812">Transmembrane</keyword>
<evidence type="ECO:0000313" key="3">
    <source>
        <dbReference type="Proteomes" id="UP001596174"/>
    </source>
</evidence>
<evidence type="ECO:0000256" key="1">
    <source>
        <dbReference type="SAM" id="Phobius"/>
    </source>
</evidence>
<evidence type="ECO:0000313" key="2">
    <source>
        <dbReference type="EMBL" id="MFC5908158.1"/>
    </source>
</evidence>
<keyword evidence="1" id="KW-1133">Transmembrane helix</keyword>
<keyword evidence="3" id="KW-1185">Reference proteome</keyword>
<keyword evidence="1" id="KW-0472">Membrane</keyword>
<proteinExistence type="predicted"/>
<protein>
    <submittedName>
        <fullName evidence="2">Uncharacterized protein</fullName>
    </submittedName>
</protein>
<reference evidence="3" key="1">
    <citation type="journal article" date="2019" name="Int. J. Syst. Evol. Microbiol.">
        <title>The Global Catalogue of Microorganisms (GCM) 10K type strain sequencing project: providing services to taxonomists for standard genome sequencing and annotation.</title>
        <authorList>
            <consortium name="The Broad Institute Genomics Platform"/>
            <consortium name="The Broad Institute Genome Sequencing Center for Infectious Disease"/>
            <person name="Wu L."/>
            <person name="Ma J."/>
        </authorList>
    </citation>
    <scope>NUCLEOTIDE SEQUENCE [LARGE SCALE GENOMIC DNA]</scope>
    <source>
        <strain evidence="3">JCM 4816</strain>
    </source>
</reference>
<organism evidence="2 3">
    <name type="scientific">Streptacidiphilus monticola</name>
    <dbReference type="NCBI Taxonomy" id="2161674"/>
    <lineage>
        <taxon>Bacteria</taxon>
        <taxon>Bacillati</taxon>
        <taxon>Actinomycetota</taxon>
        <taxon>Actinomycetes</taxon>
        <taxon>Kitasatosporales</taxon>
        <taxon>Streptomycetaceae</taxon>
        <taxon>Streptacidiphilus</taxon>
    </lineage>
</organism>
<accession>A0ABW1G126</accession>
<dbReference type="RefSeq" id="WP_380583157.1">
    <property type="nucleotide sequence ID" value="NZ_JBHSQJ010000049.1"/>
</dbReference>
<dbReference type="Proteomes" id="UP001596174">
    <property type="component" value="Unassembled WGS sequence"/>
</dbReference>
<feature type="transmembrane region" description="Helical" evidence="1">
    <location>
        <begin position="183"/>
        <end position="205"/>
    </location>
</feature>
<sequence>MGNGTFTVDRLVDGQGWKADAAAERGYAVVRTPVGELQLTRSGTGSQQRHERWRLLLGAVELLRIDDASPAGLRWKGRKAAADMHGCLAGARPFTLRLTRRLRPSRREVRFDLGDGSAYRFGCGRRGRVELTWAGPDGGGKVLAERRGGRWGAGAESADAAALVALFEVSGLRRWTGRPVLRSWRLAATLEWFAWALFYAAAFVLD</sequence>
<name>A0ABW1G126_9ACTN</name>
<dbReference type="EMBL" id="JBHSQJ010000049">
    <property type="protein sequence ID" value="MFC5908158.1"/>
    <property type="molecule type" value="Genomic_DNA"/>
</dbReference>
<comment type="caution">
    <text evidence="2">The sequence shown here is derived from an EMBL/GenBank/DDBJ whole genome shotgun (WGS) entry which is preliminary data.</text>
</comment>
<gene>
    <name evidence="2" type="ORF">ACFP3V_13155</name>
</gene>